<evidence type="ECO:0000259" key="2">
    <source>
        <dbReference type="Pfam" id="PF04984"/>
    </source>
</evidence>
<dbReference type="PANTHER" id="PTHR35861">
    <property type="match status" value="1"/>
</dbReference>
<keyword evidence="5" id="KW-1185">Reference proteome</keyword>
<feature type="domain" description="Tail sheath protein subtilisin-like" evidence="2">
    <location>
        <begin position="114"/>
        <end position="270"/>
    </location>
</feature>
<reference evidence="4 5" key="1">
    <citation type="submission" date="2020-05" db="EMBL/GenBank/DDBJ databases">
        <title>Thiomicrorhabdus sediminis sp.nov. and Thiomicrorhabdus xiamenensis sp.nov., novel sulfur-oxidizing bacteria isolated from coastal sediment.</title>
        <authorList>
            <person name="Liu X."/>
        </authorList>
    </citation>
    <scope>NUCLEOTIDE SEQUENCE [LARGE SCALE GENOMIC DNA]</scope>
    <source>
        <strain evidence="4 5">G2</strain>
    </source>
</reference>
<dbReference type="Proteomes" id="UP000504724">
    <property type="component" value="Chromosome"/>
</dbReference>
<dbReference type="Gene3D" id="3.40.50.11780">
    <property type="match status" value="1"/>
</dbReference>
<accession>A0A7D4NML5</accession>
<dbReference type="InterPro" id="IPR052042">
    <property type="entry name" value="Tail_sheath_structural"/>
</dbReference>
<dbReference type="PANTHER" id="PTHR35861:SF1">
    <property type="entry name" value="PHAGE TAIL SHEATH PROTEIN"/>
    <property type="match status" value="1"/>
</dbReference>
<evidence type="ECO:0000256" key="1">
    <source>
        <dbReference type="ARBA" id="ARBA00008005"/>
    </source>
</evidence>
<dbReference type="InterPro" id="IPR035089">
    <property type="entry name" value="Phage_sheath_subtilisin"/>
</dbReference>
<gene>
    <name evidence="4" type="ORF">HQN79_11390</name>
</gene>
<dbReference type="AlphaFoldDB" id="A0A7D4NML5"/>
<feature type="domain" description="Tail sheath protein C-terminal" evidence="3">
    <location>
        <begin position="274"/>
        <end position="379"/>
    </location>
</feature>
<name>A0A7D4NML5_9GAMM</name>
<protein>
    <submittedName>
        <fullName evidence="4">Phage tail sheath family protein</fullName>
    </submittedName>
</protein>
<proteinExistence type="inferred from homology"/>
<dbReference type="RefSeq" id="WP_173286648.1">
    <property type="nucleotide sequence ID" value="NZ_CP054020.1"/>
</dbReference>
<dbReference type="EMBL" id="CP054020">
    <property type="protein sequence ID" value="QKI90134.1"/>
    <property type="molecule type" value="Genomic_DNA"/>
</dbReference>
<dbReference type="KEGG" id="txa:HQN79_11390"/>
<evidence type="ECO:0000259" key="3">
    <source>
        <dbReference type="Pfam" id="PF17482"/>
    </source>
</evidence>
<organism evidence="4 5">
    <name type="scientific">Thiomicrorhabdus xiamenensis</name>
    <dbReference type="NCBI Taxonomy" id="2739063"/>
    <lineage>
        <taxon>Bacteria</taxon>
        <taxon>Pseudomonadati</taxon>
        <taxon>Pseudomonadota</taxon>
        <taxon>Gammaproteobacteria</taxon>
        <taxon>Thiotrichales</taxon>
        <taxon>Piscirickettsiaceae</taxon>
        <taxon>Thiomicrorhabdus</taxon>
    </lineage>
</organism>
<dbReference type="InterPro" id="IPR020287">
    <property type="entry name" value="Tail_sheath_C"/>
</dbReference>
<sequence>MPDYSTPGVYIAENATLPPTITSVTTSITGFVGVAETRYRLNQPTKIHSWKEYTLCYGRYSPAAPYLAPAVCSFFKNGGQVCYVVNVADHSDSSLIGFDTTDGSAGGLQSLKAVDEVSTLCIPGATSPSVQLAMISHCESQGDRFCILDSQEAATLTDIQQQRTLLHSDQGFAALYYPWIEVAVEKHSATGELQLENRFIPPSGAIAGIYAWNDLQRGVHKAPANLVIKDAISLEMNISQSEQSLLNPQGINCIRLIDGRGIRFWGARTLAENSDELKYVPVRRLLLFLQESIQKSTQWAVFEPNGEALWAKVRLSVENFLLQNWRKGAFQGSRPDEAFFVRCDKSSMTQEEIRTGILIVTIGIAAIKPAEFIVFRIAQKTSTADPA</sequence>
<evidence type="ECO:0000313" key="5">
    <source>
        <dbReference type="Proteomes" id="UP000504724"/>
    </source>
</evidence>
<dbReference type="Pfam" id="PF04984">
    <property type="entry name" value="Phage_sheath_1"/>
    <property type="match status" value="1"/>
</dbReference>
<dbReference type="Pfam" id="PF17482">
    <property type="entry name" value="Phage_sheath_1C"/>
    <property type="match status" value="1"/>
</dbReference>
<evidence type="ECO:0000313" key="4">
    <source>
        <dbReference type="EMBL" id="QKI90134.1"/>
    </source>
</evidence>
<comment type="similarity">
    <text evidence="1">Belongs to the myoviridae tail sheath protein family.</text>
</comment>